<accession>A0A317U8R3</accession>
<gene>
    <name evidence="1" type="ORF">DGG96_03620</name>
</gene>
<comment type="caution">
    <text evidence="1">The sequence shown here is derived from an EMBL/GenBank/DDBJ whole genome shotgun (WGS) entry which is preliminary data.</text>
</comment>
<sequence>MRVLVGVGVTYRTSPKAPYCKTGNFPIITLALGHSISEVDVRGIVLVVKRLSLYVVLTASSYFLSAIVNGHNQVPLVYVFGGPVHSVNFVKVNVLFTNLAGLDVVLADY</sequence>
<organism evidence="1 2">
    <name type="scientific">Legionella qingyii</name>
    <dbReference type="NCBI Taxonomy" id="2184757"/>
    <lineage>
        <taxon>Bacteria</taxon>
        <taxon>Pseudomonadati</taxon>
        <taxon>Pseudomonadota</taxon>
        <taxon>Gammaproteobacteria</taxon>
        <taxon>Legionellales</taxon>
        <taxon>Legionellaceae</taxon>
        <taxon>Legionella</taxon>
    </lineage>
</organism>
<proteinExistence type="predicted"/>
<dbReference type="AlphaFoldDB" id="A0A317U8R3"/>
<dbReference type="EMBL" id="QHJG01000004">
    <property type="protein sequence ID" value="PWY57087.1"/>
    <property type="molecule type" value="Genomic_DNA"/>
</dbReference>
<evidence type="ECO:0000313" key="2">
    <source>
        <dbReference type="Proteomes" id="UP000247152"/>
    </source>
</evidence>
<name>A0A317U8R3_9GAMM</name>
<protein>
    <submittedName>
        <fullName evidence="1">Uncharacterized protein</fullName>
    </submittedName>
</protein>
<evidence type="ECO:0000313" key="1">
    <source>
        <dbReference type="EMBL" id="PWY57087.1"/>
    </source>
</evidence>
<dbReference type="Proteomes" id="UP000247152">
    <property type="component" value="Unassembled WGS sequence"/>
</dbReference>
<reference evidence="1 2" key="1">
    <citation type="submission" date="2018-05" db="EMBL/GenBank/DDBJ databases">
        <title>Legionella qingyii sp.nov., whole genome shotgun sequence.</title>
        <authorList>
            <person name="Wu H."/>
            <person name="Zhu Q."/>
            <person name="Hu C."/>
        </authorList>
    </citation>
    <scope>NUCLEOTIDE SEQUENCE [LARGE SCALE GENOMIC DNA]</scope>
    <source>
        <strain evidence="1 2">HEB18</strain>
    </source>
</reference>